<dbReference type="Proteomes" id="UP000242188">
    <property type="component" value="Unassembled WGS sequence"/>
</dbReference>
<evidence type="ECO:0000256" key="3">
    <source>
        <dbReference type="PROSITE-ProRule" id="PRU00168"/>
    </source>
</evidence>
<dbReference type="InterPro" id="IPR036964">
    <property type="entry name" value="RASGEF_cat_dom_sf"/>
</dbReference>
<protein>
    <recommendedName>
        <fullName evidence="2">CRK SH3-binding GNRP</fullName>
    </recommendedName>
</protein>
<feature type="region of interest" description="Disordered" evidence="4">
    <location>
        <begin position="1"/>
        <end position="85"/>
    </location>
</feature>
<feature type="compositionally biased region" description="Low complexity" evidence="4">
    <location>
        <begin position="546"/>
        <end position="569"/>
    </location>
</feature>
<dbReference type="STRING" id="6573.A0A210QQ99"/>
<feature type="region of interest" description="Disordered" evidence="4">
    <location>
        <begin position="331"/>
        <end position="355"/>
    </location>
</feature>
<feature type="compositionally biased region" description="Polar residues" evidence="4">
    <location>
        <begin position="486"/>
        <end position="495"/>
    </location>
</feature>
<accession>A0A210QQ99</accession>
<reference evidence="7 8" key="1">
    <citation type="journal article" date="2017" name="Nat. Ecol. Evol.">
        <title>Scallop genome provides insights into evolution of bilaterian karyotype and development.</title>
        <authorList>
            <person name="Wang S."/>
            <person name="Zhang J."/>
            <person name="Jiao W."/>
            <person name="Li J."/>
            <person name="Xun X."/>
            <person name="Sun Y."/>
            <person name="Guo X."/>
            <person name="Huan P."/>
            <person name="Dong B."/>
            <person name="Zhang L."/>
            <person name="Hu X."/>
            <person name="Sun X."/>
            <person name="Wang J."/>
            <person name="Zhao C."/>
            <person name="Wang Y."/>
            <person name="Wang D."/>
            <person name="Huang X."/>
            <person name="Wang R."/>
            <person name="Lv J."/>
            <person name="Li Y."/>
            <person name="Zhang Z."/>
            <person name="Liu B."/>
            <person name="Lu W."/>
            <person name="Hui Y."/>
            <person name="Liang J."/>
            <person name="Zhou Z."/>
            <person name="Hou R."/>
            <person name="Li X."/>
            <person name="Liu Y."/>
            <person name="Li H."/>
            <person name="Ning X."/>
            <person name="Lin Y."/>
            <person name="Zhao L."/>
            <person name="Xing Q."/>
            <person name="Dou J."/>
            <person name="Li Y."/>
            <person name="Mao J."/>
            <person name="Guo H."/>
            <person name="Dou H."/>
            <person name="Li T."/>
            <person name="Mu C."/>
            <person name="Jiang W."/>
            <person name="Fu Q."/>
            <person name="Fu X."/>
            <person name="Miao Y."/>
            <person name="Liu J."/>
            <person name="Yu Q."/>
            <person name="Li R."/>
            <person name="Liao H."/>
            <person name="Li X."/>
            <person name="Kong Y."/>
            <person name="Jiang Z."/>
            <person name="Chourrout D."/>
            <person name="Li R."/>
            <person name="Bao Z."/>
        </authorList>
    </citation>
    <scope>NUCLEOTIDE SEQUENCE [LARGE SCALE GENOMIC DNA]</scope>
    <source>
        <strain evidence="7 8">PY_sf001</strain>
    </source>
</reference>
<dbReference type="PANTHER" id="PTHR23113">
    <property type="entry name" value="GUANINE NUCLEOTIDE EXCHANGE FACTOR"/>
    <property type="match status" value="1"/>
</dbReference>
<feature type="compositionally biased region" description="Basic and acidic residues" evidence="4">
    <location>
        <begin position="70"/>
        <end position="85"/>
    </location>
</feature>
<dbReference type="InterPro" id="IPR000651">
    <property type="entry name" value="Ras-like_Gua-exchang_fac_N"/>
</dbReference>
<evidence type="ECO:0000256" key="1">
    <source>
        <dbReference type="ARBA" id="ARBA00022658"/>
    </source>
</evidence>
<dbReference type="CDD" id="cd00155">
    <property type="entry name" value="RasGEF"/>
    <property type="match status" value="1"/>
</dbReference>
<name>A0A210QQ99_MIZYE</name>
<dbReference type="EMBL" id="NEDP02002418">
    <property type="protein sequence ID" value="OWF50915.1"/>
    <property type="molecule type" value="Genomic_DNA"/>
</dbReference>
<dbReference type="FunFam" id="1.10.840.10:FF:000009">
    <property type="entry name" value="rap guanine nucleotide exchange factor 1"/>
    <property type="match status" value="1"/>
</dbReference>
<feature type="compositionally biased region" description="Low complexity" evidence="4">
    <location>
        <begin position="38"/>
        <end position="48"/>
    </location>
</feature>
<dbReference type="AlphaFoldDB" id="A0A210QQ99"/>
<dbReference type="PROSITE" id="PS00720">
    <property type="entry name" value="RASGEF"/>
    <property type="match status" value="1"/>
</dbReference>
<dbReference type="InterPro" id="IPR023578">
    <property type="entry name" value="Ras_GEF_dom_sf"/>
</dbReference>
<feature type="domain" description="N-terminal Ras-GEF" evidence="6">
    <location>
        <begin position="777"/>
        <end position="910"/>
    </location>
</feature>
<organism evidence="7 8">
    <name type="scientific">Mizuhopecten yessoensis</name>
    <name type="common">Japanese scallop</name>
    <name type="synonym">Patinopecten yessoensis</name>
    <dbReference type="NCBI Taxonomy" id="6573"/>
    <lineage>
        <taxon>Eukaryota</taxon>
        <taxon>Metazoa</taxon>
        <taxon>Spiralia</taxon>
        <taxon>Lophotrochozoa</taxon>
        <taxon>Mollusca</taxon>
        <taxon>Bivalvia</taxon>
        <taxon>Autobranchia</taxon>
        <taxon>Pteriomorphia</taxon>
        <taxon>Pectinida</taxon>
        <taxon>Pectinoidea</taxon>
        <taxon>Pectinidae</taxon>
        <taxon>Mizuhopecten</taxon>
    </lineage>
</organism>
<dbReference type="Gene3D" id="1.10.840.10">
    <property type="entry name" value="Ras guanine-nucleotide exchange factors catalytic domain"/>
    <property type="match status" value="1"/>
</dbReference>
<dbReference type="InterPro" id="IPR001895">
    <property type="entry name" value="RASGEF_cat_dom"/>
</dbReference>
<keyword evidence="1 3" id="KW-0344">Guanine-nucleotide releasing factor</keyword>
<feature type="compositionally biased region" description="Low complexity" evidence="4">
    <location>
        <begin position="374"/>
        <end position="392"/>
    </location>
</feature>
<feature type="compositionally biased region" description="Low complexity" evidence="4">
    <location>
        <begin position="405"/>
        <end position="415"/>
    </location>
</feature>
<dbReference type="OrthoDB" id="25179at2759"/>
<dbReference type="PROSITE" id="PS50212">
    <property type="entry name" value="RASGEF_NTER"/>
    <property type="match status" value="1"/>
</dbReference>
<feature type="domain" description="Ras-GEF" evidence="5">
    <location>
        <begin position="941"/>
        <end position="1166"/>
    </location>
</feature>
<evidence type="ECO:0000259" key="5">
    <source>
        <dbReference type="PROSITE" id="PS50009"/>
    </source>
</evidence>
<dbReference type="SMART" id="SM00147">
    <property type="entry name" value="RasGEF"/>
    <property type="match status" value="1"/>
</dbReference>
<dbReference type="SUPFAM" id="SSF48366">
    <property type="entry name" value="Ras GEF"/>
    <property type="match status" value="1"/>
</dbReference>
<dbReference type="Pfam" id="PF00617">
    <property type="entry name" value="RasGEF"/>
    <property type="match status" value="1"/>
</dbReference>
<dbReference type="PANTHER" id="PTHR23113:SF224">
    <property type="entry name" value="RAP GUANINE NUCLEOTIDE EXCHANGE FACTOR 1"/>
    <property type="match status" value="1"/>
</dbReference>
<gene>
    <name evidence="7" type="ORF">KP79_PYT04561</name>
</gene>
<comment type="caution">
    <text evidence="7">The sequence shown here is derived from an EMBL/GenBank/DDBJ whole genome shotgun (WGS) entry which is preliminary data.</text>
</comment>
<feature type="region of interest" description="Disordered" evidence="4">
    <location>
        <begin position="370"/>
        <end position="440"/>
    </location>
</feature>
<evidence type="ECO:0000256" key="2">
    <source>
        <dbReference type="ARBA" id="ARBA00083313"/>
    </source>
</evidence>
<dbReference type="SMART" id="SM00229">
    <property type="entry name" value="RasGEFN"/>
    <property type="match status" value="1"/>
</dbReference>
<proteinExistence type="predicted"/>
<feature type="region of interest" description="Disordered" evidence="4">
    <location>
        <begin position="662"/>
        <end position="684"/>
    </location>
</feature>
<feature type="compositionally biased region" description="Polar residues" evidence="4">
    <location>
        <begin position="668"/>
        <end position="681"/>
    </location>
</feature>
<evidence type="ECO:0000259" key="6">
    <source>
        <dbReference type="PROSITE" id="PS50212"/>
    </source>
</evidence>
<keyword evidence="8" id="KW-1185">Reference proteome</keyword>
<feature type="compositionally biased region" description="Low complexity" evidence="4">
    <location>
        <begin position="60"/>
        <end position="69"/>
    </location>
</feature>
<dbReference type="PROSITE" id="PS50009">
    <property type="entry name" value="RASGEF_CAT"/>
    <property type="match status" value="1"/>
</dbReference>
<feature type="compositionally biased region" description="Polar residues" evidence="4">
    <location>
        <begin position="340"/>
        <end position="355"/>
    </location>
</feature>
<feature type="region of interest" description="Disordered" evidence="4">
    <location>
        <begin position="295"/>
        <end position="319"/>
    </location>
</feature>
<evidence type="ECO:0000313" key="8">
    <source>
        <dbReference type="Proteomes" id="UP000242188"/>
    </source>
</evidence>
<dbReference type="Gene3D" id="1.20.870.10">
    <property type="entry name" value="Son of sevenless (SoS) protein Chain: S domain 1"/>
    <property type="match status" value="1"/>
</dbReference>
<dbReference type="InterPro" id="IPR008937">
    <property type="entry name" value="Ras-like_GEF"/>
</dbReference>
<feature type="region of interest" description="Disordered" evidence="4">
    <location>
        <begin position="541"/>
        <end position="579"/>
    </location>
</feature>
<dbReference type="InterPro" id="IPR019804">
    <property type="entry name" value="Ras_G-nucl-exch_fac_CS"/>
</dbReference>
<feature type="compositionally biased region" description="Low complexity" evidence="4">
    <location>
        <begin position="422"/>
        <end position="436"/>
    </location>
</feature>
<sequence length="1177" mass="131845">MSSSSKTGSPEKASGSKMLKKAKSFRDDVKGLIKRRPSSSSHDNSISSFTHRTKSRPIPLSRGSSLGDSGRFDQPDKPEDSDKLQEEVNKVYRSLKYIRAVVDNEKLQVIPSTATIVLETVMDVFTLLNNFFLTKDSSTMLSRHNKVCQCLARFIQWADDILLNGKKVLNKEAAHEVITALSDGVEELKQISLDKLHDKKMNPAMRVADQMYGSLADSNKRSSLPEIPLTPREKEILEHTSEMGIYDNTPFTTSRSSDSISSNHRDLMMRKEVSPPPKPPLPKDQAVIHRLVQQRSQESLPPGGDCDFSPPPLPNKENRRSLTNTLEILSGMPNSLGHVSPNQSPHTSMIYTNTSPELSSSLGHLALSNQSDQSISPLSRSPGSSLGSGLNRSSEDLLDSTSQHSSRTNSFSRTSSEARIGSSFSSSNMSKSSSQSDGTVDQINQLTKEINRLTSDIAIMTKKKGNQGDSNEGQEPPTLPKKLNRLPSQYDNMNESGIPHVTTGSAGSSRVVSYEARMSSSSTSSSQSFAGFQMQKSNTISFTQRTSSQETYSSSETFSSASHSSLESLPKPPPLPPKKRHIQAYMQTFGNYTQPSAITECVYSRHSINFYESQWQNHQMDLQPQIYPRSNTISVISDLSSDSSFSGSAPNSPMIPPLPTKLRDNMNRDSQLSNTSSQSDFSVPEFALELSREKAASLIEGPTQGATSDVEPKRSSAPPGQIPAKDILALASAADLPTITTTKPEIQRDADSDFAELNPLDDVDVSDQLIKKKESEDGPEIRGGSVDALVVHASAAGKSGSDTDLASCNQEEFMYQEAFLTTYRTFIFPRDLIDKVLYRFNKFQRAGDNKKKRLARNGFSLLVRIIDELSHPELEDSIIQKMMELVFELLCQGNLMLARILRKKIIEKCEAKKAHSEVTQTMNITSSISLASSPSDLLHLKSHDIAEQMTLMDAELFQKIEIPEVLLWAREQSEELSPNLTEFTEHFNKVSYWCRTQILIQEEAKEREKYLIKFIKIMRHLRKLSNFNSYLAILSAVDSAPIRRLEWQRQNLEALKEFCQLIDSSASFRAYRQALSETEPPCIPYIGLILQDLTFINIGNQDFLPDKNVNFAKRWQQFNILDSMRRFKKCNYECKRNEKIMSMFNNFEDYLSEESLWQISEKIKPRSVRKKPEPSEP</sequence>
<evidence type="ECO:0000313" key="7">
    <source>
        <dbReference type="EMBL" id="OWF50915.1"/>
    </source>
</evidence>
<dbReference type="GO" id="GO:0005085">
    <property type="term" value="F:guanyl-nucleotide exchange factor activity"/>
    <property type="evidence" value="ECO:0007669"/>
    <property type="project" value="UniProtKB-KW"/>
</dbReference>
<feature type="region of interest" description="Disordered" evidence="4">
    <location>
        <begin position="699"/>
        <end position="721"/>
    </location>
</feature>
<dbReference type="GO" id="GO:0005886">
    <property type="term" value="C:plasma membrane"/>
    <property type="evidence" value="ECO:0007669"/>
    <property type="project" value="TreeGrafter"/>
</dbReference>
<evidence type="ECO:0000256" key="4">
    <source>
        <dbReference type="SAM" id="MobiDB-lite"/>
    </source>
</evidence>
<feature type="region of interest" description="Disordered" evidence="4">
    <location>
        <begin position="462"/>
        <end position="507"/>
    </location>
</feature>
<dbReference type="GO" id="GO:0007265">
    <property type="term" value="P:Ras protein signal transduction"/>
    <property type="evidence" value="ECO:0007669"/>
    <property type="project" value="TreeGrafter"/>
</dbReference>